<reference evidence="8 9" key="1">
    <citation type="journal article" date="2017" name="Mol. Biol. Evol.">
        <title>The 4-celled Tetrabaena socialis nuclear genome reveals the essential components for genetic control of cell number at the origin of multicellularity in the volvocine lineage.</title>
        <authorList>
            <person name="Featherston J."/>
            <person name="Arakaki Y."/>
            <person name="Hanschen E.R."/>
            <person name="Ferris P.J."/>
            <person name="Michod R.E."/>
            <person name="Olson B.J.S.C."/>
            <person name="Nozaki H."/>
            <person name="Durand P.M."/>
        </authorList>
    </citation>
    <scope>NUCLEOTIDE SEQUENCE [LARGE SCALE GENOMIC DNA]</scope>
    <source>
        <strain evidence="8 9">NIES-571</strain>
    </source>
</reference>
<dbReference type="AlphaFoldDB" id="A0A2J8AGM6"/>
<dbReference type="Pfam" id="PF00891">
    <property type="entry name" value="Methyltransf_2"/>
    <property type="match status" value="1"/>
</dbReference>
<dbReference type="Gene3D" id="3.40.50.150">
    <property type="entry name" value="Vaccinia Virus protein VP39"/>
    <property type="match status" value="1"/>
</dbReference>
<evidence type="ECO:0000256" key="2">
    <source>
        <dbReference type="ARBA" id="ARBA00022679"/>
    </source>
</evidence>
<keyword evidence="2 8" id="KW-0808">Transferase</keyword>
<dbReference type="GO" id="GO:0008171">
    <property type="term" value="F:O-methyltransferase activity"/>
    <property type="evidence" value="ECO:0007669"/>
    <property type="project" value="InterPro"/>
</dbReference>
<dbReference type="InterPro" id="IPR029063">
    <property type="entry name" value="SAM-dependent_MTases_sf"/>
</dbReference>
<dbReference type="InterPro" id="IPR012967">
    <property type="entry name" value="COMT_dimerisation"/>
</dbReference>
<evidence type="ECO:0000259" key="7">
    <source>
        <dbReference type="Pfam" id="PF08100"/>
    </source>
</evidence>
<feature type="compositionally biased region" description="Gly residues" evidence="5">
    <location>
        <begin position="192"/>
        <end position="202"/>
    </location>
</feature>
<dbReference type="InterPro" id="IPR036390">
    <property type="entry name" value="WH_DNA-bd_sf"/>
</dbReference>
<keyword evidence="9" id="KW-1185">Reference proteome</keyword>
<organism evidence="8 9">
    <name type="scientific">Tetrabaena socialis</name>
    <dbReference type="NCBI Taxonomy" id="47790"/>
    <lineage>
        <taxon>Eukaryota</taxon>
        <taxon>Viridiplantae</taxon>
        <taxon>Chlorophyta</taxon>
        <taxon>core chlorophytes</taxon>
        <taxon>Chlorophyceae</taxon>
        <taxon>CS clade</taxon>
        <taxon>Chlamydomonadales</taxon>
        <taxon>Tetrabaenaceae</taxon>
        <taxon>Tetrabaena</taxon>
    </lineage>
</organism>
<sequence length="402" mass="41419">MAEQGKPDPGPVLDLLNAFRRSAVLFSTVDLGVFEALAASGNGCLTIEQLGDALRLRGPRAEGVSADGLDRLCRAAVGLGLLDCPSPSSYSLTPVSAAYLVSASPDALTGYCTHSQQVVWPLFSGLPAAVTTGSNVWRQQFGQPGADVFARIYSTPPDVLRFMRGMYSFSTLSAPSVVRVFDLAQHLSRGGGAGGGGGGGGQLQDSGAGDADGAASGGGGAGGGGAILLDLGGATGALAAAACAAYPACVLREAVVVDLPHVVAQAEAHFAPPPGGPCEGRLRWLAADFFEERDKLPQQVDLVILSRIIHDWDDARCVQLLRLAHRLLRPGGAVLLAEMLLRPDRLGPPAALLQDLNMLCQTHGRERSAEEYGGMLAAAGFVGAEGRTTGSYLDAVLAVKPL</sequence>
<feature type="active site" description="Proton acceptor" evidence="4">
    <location>
        <position position="310"/>
    </location>
</feature>
<feature type="region of interest" description="Disordered" evidence="5">
    <location>
        <begin position="192"/>
        <end position="216"/>
    </location>
</feature>
<evidence type="ECO:0000259" key="6">
    <source>
        <dbReference type="Pfam" id="PF00891"/>
    </source>
</evidence>
<dbReference type="InterPro" id="IPR036388">
    <property type="entry name" value="WH-like_DNA-bd_sf"/>
</dbReference>
<feature type="compositionally biased region" description="Low complexity" evidence="5">
    <location>
        <begin position="203"/>
        <end position="214"/>
    </location>
</feature>
<dbReference type="SUPFAM" id="SSF46785">
    <property type="entry name" value="Winged helix' DNA-binding domain"/>
    <property type="match status" value="1"/>
</dbReference>
<feature type="domain" description="O-methyltransferase dimerisation" evidence="7">
    <location>
        <begin position="13"/>
        <end position="102"/>
    </location>
</feature>
<dbReference type="PANTHER" id="PTHR43712:SF2">
    <property type="entry name" value="O-METHYLTRANSFERASE CICE"/>
    <property type="match status" value="1"/>
</dbReference>
<protein>
    <submittedName>
        <fullName evidence="8">Acetylserotonin O-methyltransferase</fullName>
    </submittedName>
</protein>
<dbReference type="PANTHER" id="PTHR43712">
    <property type="entry name" value="PUTATIVE (AFU_ORTHOLOGUE AFUA_4G14580)-RELATED"/>
    <property type="match status" value="1"/>
</dbReference>
<name>A0A2J8AGM6_9CHLO</name>
<dbReference type="InterPro" id="IPR016461">
    <property type="entry name" value="COMT-like"/>
</dbReference>
<dbReference type="GO" id="GO:0046983">
    <property type="term" value="F:protein dimerization activity"/>
    <property type="evidence" value="ECO:0007669"/>
    <property type="project" value="InterPro"/>
</dbReference>
<keyword evidence="1 8" id="KW-0489">Methyltransferase</keyword>
<keyword evidence="3" id="KW-0949">S-adenosyl-L-methionine</keyword>
<proteinExistence type="predicted"/>
<dbReference type="PROSITE" id="PS51683">
    <property type="entry name" value="SAM_OMT_II"/>
    <property type="match status" value="1"/>
</dbReference>
<evidence type="ECO:0000256" key="4">
    <source>
        <dbReference type="PIRSR" id="PIRSR005739-1"/>
    </source>
</evidence>
<evidence type="ECO:0000256" key="5">
    <source>
        <dbReference type="SAM" id="MobiDB-lite"/>
    </source>
</evidence>
<feature type="domain" description="O-methyltransferase C-terminal" evidence="6">
    <location>
        <begin position="227"/>
        <end position="381"/>
    </location>
</feature>
<evidence type="ECO:0000313" key="9">
    <source>
        <dbReference type="Proteomes" id="UP000236333"/>
    </source>
</evidence>
<dbReference type="OrthoDB" id="531152at2759"/>
<dbReference type="SUPFAM" id="SSF53335">
    <property type="entry name" value="S-adenosyl-L-methionine-dependent methyltransferases"/>
    <property type="match status" value="1"/>
</dbReference>
<gene>
    <name evidence="8" type="ORF">TSOC_001510</name>
</gene>
<evidence type="ECO:0000313" key="8">
    <source>
        <dbReference type="EMBL" id="PNH11656.1"/>
    </source>
</evidence>
<dbReference type="Pfam" id="PF08100">
    <property type="entry name" value="Dimerisation"/>
    <property type="match status" value="1"/>
</dbReference>
<dbReference type="PIRSF" id="PIRSF005739">
    <property type="entry name" value="O-mtase"/>
    <property type="match status" value="1"/>
</dbReference>
<evidence type="ECO:0000256" key="1">
    <source>
        <dbReference type="ARBA" id="ARBA00022603"/>
    </source>
</evidence>
<accession>A0A2J8AGM6</accession>
<feature type="non-terminal residue" evidence="8">
    <location>
        <position position="402"/>
    </location>
</feature>
<evidence type="ECO:0000256" key="3">
    <source>
        <dbReference type="ARBA" id="ARBA00022691"/>
    </source>
</evidence>
<comment type="caution">
    <text evidence="8">The sequence shown here is derived from an EMBL/GenBank/DDBJ whole genome shotgun (WGS) entry which is preliminary data.</text>
</comment>
<dbReference type="Gene3D" id="1.10.10.10">
    <property type="entry name" value="Winged helix-like DNA-binding domain superfamily/Winged helix DNA-binding domain"/>
    <property type="match status" value="1"/>
</dbReference>
<dbReference type="Proteomes" id="UP000236333">
    <property type="component" value="Unassembled WGS sequence"/>
</dbReference>
<dbReference type="EMBL" id="PGGS01000025">
    <property type="protein sequence ID" value="PNH11656.1"/>
    <property type="molecule type" value="Genomic_DNA"/>
</dbReference>
<dbReference type="InterPro" id="IPR001077">
    <property type="entry name" value="COMT_C"/>
</dbReference>
<dbReference type="GO" id="GO:0032259">
    <property type="term" value="P:methylation"/>
    <property type="evidence" value="ECO:0007669"/>
    <property type="project" value="UniProtKB-KW"/>
</dbReference>